<sequence>MNSITGNNCTPGTSECSSEWTAPRKTAKTKDNSPQKSEIPQNNKFSNLDSEVTLENHSDAVAMNESNKIPPIVLSQENLNWLELDKSFREVYTDGFESLLKGNSIFIFPKNVEITLTLDQSKHSYHSYLFDQEKTTKAIIIKNVPETILEEAIFQNLTERKFPVRKVKQFTRRTESTTEKLSIYFIELGNAIYNVNNIFSFNVRIEKYRPAGKRHTQCY</sequence>
<keyword evidence="3" id="KW-1185">Reference proteome</keyword>
<accession>A0A087URW7</accession>
<reference evidence="2 3" key="1">
    <citation type="submission" date="2013-11" db="EMBL/GenBank/DDBJ databases">
        <title>Genome sequencing of Stegodyphus mimosarum.</title>
        <authorList>
            <person name="Bechsgaard J."/>
        </authorList>
    </citation>
    <scope>NUCLEOTIDE SEQUENCE [LARGE SCALE GENOMIC DNA]</scope>
</reference>
<dbReference type="OrthoDB" id="8123891at2759"/>
<evidence type="ECO:0000256" key="1">
    <source>
        <dbReference type="SAM" id="MobiDB-lite"/>
    </source>
</evidence>
<evidence type="ECO:0000313" key="3">
    <source>
        <dbReference type="Proteomes" id="UP000054359"/>
    </source>
</evidence>
<name>A0A087URW7_STEMI</name>
<feature type="non-terminal residue" evidence="2">
    <location>
        <position position="219"/>
    </location>
</feature>
<gene>
    <name evidence="2" type="ORF">X975_03468</name>
</gene>
<protein>
    <submittedName>
        <fullName evidence="2">Uncharacterized protein</fullName>
    </submittedName>
</protein>
<organism evidence="2 3">
    <name type="scientific">Stegodyphus mimosarum</name>
    <name type="common">African social velvet spider</name>
    <dbReference type="NCBI Taxonomy" id="407821"/>
    <lineage>
        <taxon>Eukaryota</taxon>
        <taxon>Metazoa</taxon>
        <taxon>Ecdysozoa</taxon>
        <taxon>Arthropoda</taxon>
        <taxon>Chelicerata</taxon>
        <taxon>Arachnida</taxon>
        <taxon>Araneae</taxon>
        <taxon>Araneomorphae</taxon>
        <taxon>Entelegynae</taxon>
        <taxon>Eresoidea</taxon>
        <taxon>Eresidae</taxon>
        <taxon>Stegodyphus</taxon>
    </lineage>
</organism>
<dbReference type="Proteomes" id="UP000054359">
    <property type="component" value="Unassembled WGS sequence"/>
</dbReference>
<dbReference type="EMBL" id="KK121267">
    <property type="protein sequence ID" value="KFM80106.1"/>
    <property type="molecule type" value="Genomic_DNA"/>
</dbReference>
<feature type="compositionally biased region" description="Polar residues" evidence="1">
    <location>
        <begin position="1"/>
        <end position="20"/>
    </location>
</feature>
<feature type="region of interest" description="Disordered" evidence="1">
    <location>
        <begin position="1"/>
        <end position="48"/>
    </location>
</feature>
<evidence type="ECO:0000313" key="2">
    <source>
        <dbReference type="EMBL" id="KFM80106.1"/>
    </source>
</evidence>
<feature type="compositionally biased region" description="Polar residues" evidence="1">
    <location>
        <begin position="34"/>
        <end position="48"/>
    </location>
</feature>
<dbReference type="AlphaFoldDB" id="A0A087URW7"/>
<proteinExistence type="predicted"/>